<name>A0A1M4NF60_LEPSM</name>
<dbReference type="GO" id="GO:0016020">
    <property type="term" value="C:membrane"/>
    <property type="evidence" value="ECO:0007669"/>
    <property type="project" value="UniProtKB-SubCell"/>
</dbReference>
<geneLocation type="mitochondrion" evidence="12"/>
<keyword evidence="7 9" id="KW-0472">Membrane</keyword>
<evidence type="ECO:0000256" key="7">
    <source>
        <dbReference type="ARBA" id="ARBA00023136"/>
    </source>
</evidence>
<reference evidence="12" key="1">
    <citation type="submission" date="2016-10" db="EMBL/GenBank/DDBJ databases">
        <title>Maternal inheritance of deltamethrin resistance in the salmon louse Lepeophtheirus salmonis (Kroyer) is mediated by mitochondrial DNA.</title>
        <authorList>
            <person name="Carmona-Antonanzas G."/>
            <person name="Bekaert M."/>
            <person name="Humble J.L."/>
            <person name="Boyd S."/>
            <person name="Roy W."/>
            <person name="Houston R.D."/>
            <person name="Gharbi K."/>
            <person name="Bron J.E."/>
            <person name="Sturm A."/>
        </authorList>
    </citation>
    <scope>NUCLEOTIDE SEQUENCE</scope>
    <source>
        <strain evidence="12">IoA-00</strain>
    </source>
</reference>
<dbReference type="GO" id="GO:0006123">
    <property type="term" value="P:mitochondrial electron transport, cytochrome c to oxygen"/>
    <property type="evidence" value="ECO:0007669"/>
    <property type="project" value="TreeGrafter"/>
</dbReference>
<feature type="transmembrane region" description="Helical" evidence="9">
    <location>
        <begin position="87"/>
        <end position="107"/>
    </location>
</feature>
<comment type="subcellular location">
    <subcellularLocation>
        <location evidence="1">Membrane</location>
        <topology evidence="1">Multi-pass membrane protein</topology>
    </subcellularLocation>
</comment>
<dbReference type="Gene3D" id="1.10.287.70">
    <property type="match status" value="1"/>
</dbReference>
<dbReference type="PANTHER" id="PTHR11403">
    <property type="entry name" value="CYTOCHROME C OXIDASE SUBUNIT III"/>
    <property type="match status" value="1"/>
</dbReference>
<feature type="transmembrane region" description="Helical" evidence="9">
    <location>
        <begin position="24"/>
        <end position="43"/>
    </location>
</feature>
<dbReference type="EMBL" id="HG994595">
    <property type="protein sequence ID" value="CAF3048656.1"/>
    <property type="molecule type" value="Genomic_DNA"/>
</dbReference>
<keyword evidence="6 9" id="KW-1133">Transmembrane helix</keyword>
<proteinExistence type="inferred from homology"/>
<evidence type="ECO:0000256" key="9">
    <source>
        <dbReference type="SAM" id="Phobius"/>
    </source>
</evidence>
<evidence type="ECO:0000256" key="8">
    <source>
        <dbReference type="RuleBase" id="RU003375"/>
    </source>
</evidence>
<dbReference type="PROSITE" id="PS50253">
    <property type="entry name" value="COX3"/>
    <property type="match status" value="1"/>
</dbReference>
<dbReference type="InterPro" id="IPR033945">
    <property type="entry name" value="Cyt_c_oxase_su3_dom"/>
</dbReference>
<gene>
    <name evidence="12" type="primary">COX3</name>
    <name evidence="11" type="synonym">COIII</name>
    <name evidence="11" type="ORF">LSAA_M34</name>
</gene>
<dbReference type="GO" id="GO:0005739">
    <property type="term" value="C:mitochondrion"/>
    <property type="evidence" value="ECO:0007669"/>
    <property type="project" value="TreeGrafter"/>
</dbReference>
<dbReference type="InterPro" id="IPR013833">
    <property type="entry name" value="Cyt_c_oxidase_su3_a-hlx"/>
</dbReference>
<dbReference type="CDD" id="cd01665">
    <property type="entry name" value="Cyt_c_Oxidase_III"/>
    <property type="match status" value="1"/>
</dbReference>
<evidence type="ECO:0000256" key="1">
    <source>
        <dbReference type="ARBA" id="ARBA00004141"/>
    </source>
</evidence>
<comment type="function">
    <text evidence="8">Component of the cytochrome c oxidase, the last enzyme in the mitochondrial electron transport chain which drives oxidative phosphorylation. The respiratory chain contains 3 multisubunit complexes succinate dehydrogenase (complex II, CII), ubiquinol-cytochrome c oxidoreductase (cytochrome b-c1 complex, complex III, CIII) and cytochrome c oxidase (complex IV, CIV), that cooperate to transfer electrons derived from NADH and succinate to molecular oxygen, creating an electrochemical gradient over the inner membrane that drives transmembrane transport and the ATP synthase. Cytochrome c oxidase is the component of the respiratory chain that catalyzes the reduction of oxygen to water. Electrons originating from reduced cytochrome c in the intermembrane space (IMS) are transferred via the dinuclear copper A center (CU(A)) of subunit 2 and heme A of subunit 1 to the active site in subunit 1, a binuclear center (BNC) formed by heme A3 and copper B (CU(B)). The BNC reduces molecular oxygen to 2 water molecules using 4 electrons from cytochrome c in the IMS and 4 protons from the mitochondrial matrix.</text>
</comment>
<feature type="transmembrane region" description="Helical" evidence="9">
    <location>
        <begin position="206"/>
        <end position="229"/>
    </location>
</feature>
<dbReference type="InterPro" id="IPR024791">
    <property type="entry name" value="Cyt_c/ubiquinol_Oxase_su3"/>
</dbReference>
<evidence type="ECO:0000259" key="10">
    <source>
        <dbReference type="PROSITE" id="PS50253"/>
    </source>
</evidence>
<keyword evidence="5" id="KW-1278">Translocase</keyword>
<dbReference type="InterPro" id="IPR035973">
    <property type="entry name" value="Cyt_c_oxidase_su3-like_sf"/>
</dbReference>
<accession>A0A1M4NF60</accession>
<dbReference type="OrthoDB" id="6340938at2759"/>
<keyword evidence="13" id="KW-1185">Reference proteome</keyword>
<dbReference type="GO" id="GO:0004129">
    <property type="term" value="F:cytochrome-c oxidase activity"/>
    <property type="evidence" value="ECO:0007669"/>
    <property type="project" value="InterPro"/>
</dbReference>
<feature type="transmembrane region" description="Helical" evidence="9">
    <location>
        <begin position="249"/>
        <end position="269"/>
    </location>
</feature>
<dbReference type="Pfam" id="PF00510">
    <property type="entry name" value="COX3"/>
    <property type="match status" value="1"/>
</dbReference>
<keyword evidence="8 12" id="KW-0496">Mitochondrion</keyword>
<evidence type="ECO:0000313" key="12">
    <source>
        <dbReference type="EMBL" id="SFW10606.1"/>
    </source>
</evidence>
<dbReference type="Proteomes" id="UP000675881">
    <property type="component" value="Mitochondrion mitochondrion"/>
</dbReference>
<comment type="similarity">
    <text evidence="2 8">Belongs to the cytochrome c oxidase subunit 3 family.</text>
</comment>
<dbReference type="EMBL" id="LT630766">
    <property type="protein sequence ID" value="SFW10606.1"/>
    <property type="molecule type" value="Genomic_DNA"/>
</dbReference>
<evidence type="ECO:0000313" key="11">
    <source>
        <dbReference type="EMBL" id="CAF3048656.1"/>
    </source>
</evidence>
<dbReference type="PANTHER" id="PTHR11403:SF7">
    <property type="entry name" value="CYTOCHROME C OXIDASE SUBUNIT 3"/>
    <property type="match status" value="1"/>
</dbReference>
<dbReference type="FunFam" id="1.20.120.80:FF:000002">
    <property type="entry name" value="Cytochrome c oxidase subunit 3"/>
    <property type="match status" value="1"/>
</dbReference>
<dbReference type="AlphaFoldDB" id="A0A1M4NF60"/>
<dbReference type="Gene3D" id="1.20.120.80">
    <property type="entry name" value="Cytochrome c oxidase, subunit III, four-helix bundle"/>
    <property type="match status" value="1"/>
</dbReference>
<sequence length="274" mass="30461">MEFLQSYLSNVTRHPFHLVDESPWPLLSSFAGGFVALGLLGLFLNSSSGLIFTSLIFLALVMIQWWLDVSVEGTYQGLHSKVVQIGLSWGMILFISSEVLFFFSFFWGYFHSSLVPSVEIGGGEWPPLGVTGLSAWEIPLLNTIILLSSGVSVTWSHHSLVMGKHQNASLSLLITVLLGGYFTCLQGVEYFEASFSISDSVYGSTFFLLTGFHGLHVLVGATFLGVCYFRMVSGHFGNSHHFGFEAAAWYWHFVDVVWLFLFLGVYCLVKKGCY</sequence>
<protein>
    <recommendedName>
        <fullName evidence="3 8">Cytochrome c oxidase subunit 3</fullName>
    </recommendedName>
</protein>
<organism evidence="12">
    <name type="scientific">Lepeophtheirus salmonis</name>
    <name type="common">Salmon louse</name>
    <name type="synonym">Caligus salmonis</name>
    <dbReference type="NCBI Taxonomy" id="72036"/>
    <lineage>
        <taxon>Eukaryota</taxon>
        <taxon>Metazoa</taxon>
        <taxon>Ecdysozoa</taxon>
        <taxon>Arthropoda</taxon>
        <taxon>Crustacea</taxon>
        <taxon>Multicrustacea</taxon>
        <taxon>Hexanauplia</taxon>
        <taxon>Copepoda</taxon>
        <taxon>Siphonostomatoida</taxon>
        <taxon>Caligidae</taxon>
        <taxon>Lepeophtheirus</taxon>
    </lineage>
</organism>
<dbReference type="SUPFAM" id="SSF81452">
    <property type="entry name" value="Cytochrome c oxidase subunit III-like"/>
    <property type="match status" value="1"/>
</dbReference>
<feature type="domain" description="Heme-copper oxidase subunit III family profile" evidence="10">
    <location>
        <begin position="12"/>
        <end position="270"/>
    </location>
</feature>
<keyword evidence="4 8" id="KW-0812">Transmembrane</keyword>
<dbReference type="InterPro" id="IPR000298">
    <property type="entry name" value="Cyt_c_oxidase-like_su3"/>
</dbReference>
<evidence type="ECO:0000313" key="13">
    <source>
        <dbReference type="Proteomes" id="UP000675881"/>
    </source>
</evidence>
<evidence type="ECO:0000256" key="2">
    <source>
        <dbReference type="ARBA" id="ARBA00010581"/>
    </source>
</evidence>
<evidence type="ECO:0000256" key="5">
    <source>
        <dbReference type="ARBA" id="ARBA00022967"/>
    </source>
</evidence>
<feature type="transmembrane region" description="Helical" evidence="9">
    <location>
        <begin position="168"/>
        <end position="185"/>
    </location>
</feature>
<evidence type="ECO:0000256" key="3">
    <source>
        <dbReference type="ARBA" id="ARBA00015944"/>
    </source>
</evidence>
<feature type="transmembrane region" description="Helical" evidence="9">
    <location>
        <begin position="50"/>
        <end position="67"/>
    </location>
</feature>
<evidence type="ECO:0000256" key="6">
    <source>
        <dbReference type="ARBA" id="ARBA00022989"/>
    </source>
</evidence>
<evidence type="ECO:0000256" key="4">
    <source>
        <dbReference type="ARBA" id="ARBA00022692"/>
    </source>
</evidence>
<reference evidence="11" key="2">
    <citation type="submission" date="2021-02" db="EMBL/GenBank/DDBJ databases">
        <authorList>
            <person name="Bekaert M."/>
        </authorList>
    </citation>
    <scope>NUCLEOTIDE SEQUENCE</scope>
    <source>
        <strain evidence="11">IoA-00</strain>
    </source>
</reference>